<geneLocation type="plasmid" evidence="8 9">
    <name>p1</name>
</geneLocation>
<dbReference type="Pfam" id="PF25137">
    <property type="entry name" value="ADH_Fe_C"/>
    <property type="match status" value="1"/>
</dbReference>
<evidence type="ECO:0000256" key="3">
    <source>
        <dbReference type="ARBA" id="ARBA00023002"/>
    </source>
</evidence>
<proteinExistence type="inferred from homology"/>
<reference evidence="7 10" key="2">
    <citation type="submission" date="2023-11" db="EMBL/GenBank/DDBJ databases">
        <title>MicrobeMod: A computational toolkit for identifying prokaryotic methylation and restriction-modification with nanopore sequencing.</title>
        <authorList>
            <person name="Crits-Christoph A."/>
            <person name="Kang S.C."/>
            <person name="Lee H."/>
            <person name="Ostrov N."/>
        </authorList>
    </citation>
    <scope>NUCLEOTIDE SEQUENCE [LARGE SCALE GENOMIC DNA]</scope>
    <source>
        <strain evidence="7 10">ATCC 29145</strain>
    </source>
</reference>
<dbReference type="AlphaFoldDB" id="A0A0P0ESQ6"/>
<sequence length="413" mass="43819">MLHDRLFYSAPSRILFGNGVRRDLAPLLARQGFRHGLIVTDRFFTEKSPIIEELRGLLREHGITSSVSAEGEPDPSVALCLKVQGHVRGSGELDRIDHLIAVGGGSNIDLAKVLSLTLKYGGEPEDYIGEGRIPGKPLPLVAIPTTAGTGSEITAGAILVKHDSDTKVAVMANDLRPAVAVVDPELTLSCPPRVTADAGLDALTHAIESYLTIDSPQFDRQGEADPAYTGRNAMTMLFAAESVRLCFRHLPAAMRDGTNLEARTGMAYGSLFAGLSYASAGLNGVHALAYALAGLTHATHGSTNAVFLPYVMDALRPVRQAELAEIARMAGETGGDDAALALRAVERTRELVEMAGIPTTLPGFGVREEQIEPLARNGIAVARLTRAFPIQPADAAYRRIVANAFSGRLGDAG</sequence>
<dbReference type="Pfam" id="PF00465">
    <property type="entry name" value="Fe-ADH"/>
    <property type="match status" value="1"/>
</dbReference>
<feature type="domain" description="Alcohol dehydrogenase iron-type/glycerol dehydrogenase GldA" evidence="5">
    <location>
        <begin position="11"/>
        <end position="184"/>
    </location>
</feature>
<keyword evidence="10" id="KW-1185">Reference proteome</keyword>
<evidence type="ECO:0000313" key="7">
    <source>
        <dbReference type="EMBL" id="MDX5950822.1"/>
    </source>
</evidence>
<accession>A0A0P0ESQ6</accession>
<dbReference type="PANTHER" id="PTHR11496:SF83">
    <property type="entry name" value="HYDROXYACID-OXOACID TRANSHYDROGENASE, MITOCHONDRIAL"/>
    <property type="match status" value="1"/>
</dbReference>
<dbReference type="EMBL" id="JAWXYC010000003">
    <property type="protein sequence ID" value="MDX5950822.1"/>
    <property type="molecule type" value="Genomic_DNA"/>
</dbReference>
<dbReference type="Gene3D" id="1.20.1090.10">
    <property type="entry name" value="Dehydroquinate synthase-like - alpha domain"/>
    <property type="match status" value="1"/>
</dbReference>
<dbReference type="Gene3D" id="3.40.50.1970">
    <property type="match status" value="1"/>
</dbReference>
<keyword evidence="3" id="KW-0560">Oxidoreductase</keyword>
<name>A0A0P0ESQ6_AZOBR</name>
<keyword evidence="8" id="KW-0614">Plasmid</keyword>
<dbReference type="Proteomes" id="UP000298774">
    <property type="component" value="Plasmid p1"/>
</dbReference>
<dbReference type="PANTHER" id="PTHR11496">
    <property type="entry name" value="ALCOHOL DEHYDROGENASE"/>
    <property type="match status" value="1"/>
</dbReference>
<dbReference type="Proteomes" id="UP001277471">
    <property type="component" value="Unassembled WGS sequence"/>
</dbReference>
<dbReference type="GeneID" id="56447339"/>
<evidence type="ECO:0000259" key="5">
    <source>
        <dbReference type="Pfam" id="PF00465"/>
    </source>
</evidence>
<evidence type="ECO:0000313" key="8">
    <source>
        <dbReference type="EMBL" id="QCO11057.1"/>
    </source>
</evidence>
<dbReference type="GO" id="GO:0046872">
    <property type="term" value="F:metal ion binding"/>
    <property type="evidence" value="ECO:0007669"/>
    <property type="project" value="InterPro"/>
</dbReference>
<dbReference type="KEGG" id="abf:AMK58_18620"/>
<dbReference type="RefSeq" id="WP_035676602.1">
    <property type="nucleotide sequence ID" value="NZ_CP012915.1"/>
</dbReference>
<evidence type="ECO:0000256" key="1">
    <source>
        <dbReference type="ARBA" id="ARBA00001962"/>
    </source>
</evidence>
<dbReference type="FunFam" id="3.40.50.1970:FF:000003">
    <property type="entry name" value="Alcohol dehydrogenase, iron-containing"/>
    <property type="match status" value="1"/>
</dbReference>
<reference evidence="8 9" key="1">
    <citation type="submission" date="2018-09" db="EMBL/GenBank/DDBJ databases">
        <title>Whole genome based analysis of evolution and adaptive divergence in Indian and Brazilian strains of Azospirillum brasilense.</title>
        <authorList>
            <person name="Singh C."/>
            <person name="Tripathi A.K."/>
        </authorList>
    </citation>
    <scope>NUCLEOTIDE SEQUENCE [LARGE SCALE GENOMIC DNA]</scope>
    <source>
        <strain evidence="8 9">MTCC4038</strain>
        <plasmid evidence="8 9">p1</plasmid>
    </source>
</reference>
<comment type="cofactor">
    <cofactor evidence="1">
        <name>Fe cation</name>
        <dbReference type="ChEBI" id="CHEBI:24875"/>
    </cofactor>
</comment>
<organism evidence="8 9">
    <name type="scientific">Azospirillum brasilense</name>
    <dbReference type="NCBI Taxonomy" id="192"/>
    <lineage>
        <taxon>Bacteria</taxon>
        <taxon>Pseudomonadati</taxon>
        <taxon>Pseudomonadota</taxon>
        <taxon>Alphaproteobacteria</taxon>
        <taxon>Rhodospirillales</taxon>
        <taxon>Azospirillaceae</taxon>
        <taxon>Azospirillum</taxon>
    </lineage>
</organism>
<dbReference type="SUPFAM" id="SSF56796">
    <property type="entry name" value="Dehydroquinate synthase-like"/>
    <property type="match status" value="1"/>
</dbReference>
<dbReference type="InterPro" id="IPR001670">
    <property type="entry name" value="ADH_Fe/GldA"/>
</dbReference>
<gene>
    <name evidence="8" type="ORF">D3868_18710</name>
    <name evidence="7" type="ORF">SIM66_06425</name>
</gene>
<evidence type="ECO:0000313" key="10">
    <source>
        <dbReference type="Proteomes" id="UP001277471"/>
    </source>
</evidence>
<dbReference type="InterPro" id="IPR056798">
    <property type="entry name" value="ADH_Fe_C"/>
</dbReference>
<evidence type="ECO:0000256" key="2">
    <source>
        <dbReference type="ARBA" id="ARBA00007358"/>
    </source>
</evidence>
<dbReference type="EMBL" id="CP032340">
    <property type="protein sequence ID" value="QCO11057.1"/>
    <property type="molecule type" value="Genomic_DNA"/>
</dbReference>
<comment type="catalytic activity">
    <reaction evidence="4">
        <text>a primary alcohol + NAD(+) = an aldehyde + NADH + H(+)</text>
        <dbReference type="Rhea" id="RHEA:10736"/>
        <dbReference type="ChEBI" id="CHEBI:15378"/>
        <dbReference type="ChEBI" id="CHEBI:15734"/>
        <dbReference type="ChEBI" id="CHEBI:17478"/>
        <dbReference type="ChEBI" id="CHEBI:57540"/>
        <dbReference type="ChEBI" id="CHEBI:57945"/>
        <dbReference type="EC" id="1.1.1.1"/>
    </reaction>
</comment>
<dbReference type="GO" id="GO:0004022">
    <property type="term" value="F:alcohol dehydrogenase (NAD+) activity"/>
    <property type="evidence" value="ECO:0007669"/>
    <property type="project" value="UniProtKB-EC"/>
</dbReference>
<feature type="domain" description="Fe-containing alcohol dehydrogenase-like C-terminal" evidence="6">
    <location>
        <begin position="232"/>
        <end position="393"/>
    </location>
</feature>
<protein>
    <submittedName>
        <fullName evidence="8">Iron-containing alcohol dehydrogenase</fullName>
    </submittedName>
</protein>
<dbReference type="InterPro" id="IPR039697">
    <property type="entry name" value="Alcohol_dehydrogenase_Fe"/>
</dbReference>
<evidence type="ECO:0000313" key="9">
    <source>
        <dbReference type="Proteomes" id="UP000298774"/>
    </source>
</evidence>
<dbReference type="CDD" id="cd08191">
    <property type="entry name" value="Fe-ADH-like"/>
    <property type="match status" value="1"/>
</dbReference>
<evidence type="ECO:0000259" key="6">
    <source>
        <dbReference type="Pfam" id="PF25137"/>
    </source>
</evidence>
<comment type="similarity">
    <text evidence="2">Belongs to the iron-containing alcohol dehydrogenase family.</text>
</comment>
<evidence type="ECO:0000256" key="4">
    <source>
        <dbReference type="ARBA" id="ARBA00049243"/>
    </source>
</evidence>